<dbReference type="InterPro" id="IPR002634">
    <property type="entry name" value="BolA"/>
</dbReference>
<sequence>MAFSSSKRVHSELPEAPGCGHHESSEVKEKVEDRREVGPIEKSIVDKIQEEFHPSHFEIRNDSWMHQHHRAMQGAKNMKESHFSMVIVSDKFRELKSLPSRHRYVYKVLEEEMVNRGVHAIQMKTKTVEEFTD</sequence>
<feature type="region of interest" description="Disordered" evidence="2">
    <location>
        <begin position="1"/>
        <end position="35"/>
    </location>
</feature>
<dbReference type="SUPFAM" id="SSF82657">
    <property type="entry name" value="BolA-like"/>
    <property type="match status" value="1"/>
</dbReference>
<dbReference type="PANTHER" id="PTHR46230">
    <property type="match status" value="1"/>
</dbReference>
<dbReference type="PIRSF" id="PIRSF003113">
    <property type="entry name" value="BolA"/>
    <property type="match status" value="1"/>
</dbReference>
<dbReference type="Proteomes" id="UP000662931">
    <property type="component" value="Chromosome 2"/>
</dbReference>
<reference evidence="3" key="1">
    <citation type="submission" date="2020-10" db="EMBL/GenBank/DDBJ databases">
        <authorList>
            <person name="Roach M.J.R."/>
        </authorList>
    </citation>
    <scope>NUCLEOTIDE SEQUENCE</scope>
    <source>
        <strain evidence="3">CBS 1945</strain>
    </source>
</reference>
<comment type="similarity">
    <text evidence="1">Belongs to the BolA/IbaG family.</text>
</comment>
<dbReference type="GO" id="GO:0005759">
    <property type="term" value="C:mitochondrial matrix"/>
    <property type="evidence" value="ECO:0007669"/>
    <property type="project" value="TreeGrafter"/>
</dbReference>
<dbReference type="InterPro" id="IPR036065">
    <property type="entry name" value="BolA-like_sf"/>
</dbReference>
<evidence type="ECO:0008006" key="5">
    <source>
        <dbReference type="Google" id="ProtNLM"/>
    </source>
</evidence>
<dbReference type="Pfam" id="PF01722">
    <property type="entry name" value="BolA"/>
    <property type="match status" value="1"/>
</dbReference>
<evidence type="ECO:0000256" key="2">
    <source>
        <dbReference type="SAM" id="MobiDB-lite"/>
    </source>
</evidence>
<dbReference type="OrthoDB" id="411584at2759"/>
<organism evidence="3 4">
    <name type="scientific">Eeniella nana</name>
    <name type="common">Yeast</name>
    <name type="synonym">Brettanomyces nanus</name>
    <dbReference type="NCBI Taxonomy" id="13502"/>
    <lineage>
        <taxon>Eukaryota</taxon>
        <taxon>Fungi</taxon>
        <taxon>Dikarya</taxon>
        <taxon>Ascomycota</taxon>
        <taxon>Saccharomycotina</taxon>
        <taxon>Pichiomycetes</taxon>
        <taxon>Pichiales</taxon>
        <taxon>Pichiaceae</taxon>
        <taxon>Brettanomyces</taxon>
    </lineage>
</organism>
<dbReference type="AlphaFoldDB" id="A0A875S3Y1"/>
<evidence type="ECO:0000313" key="4">
    <source>
        <dbReference type="Proteomes" id="UP000662931"/>
    </source>
</evidence>
<gene>
    <name evidence="3" type="ORF">FOA43_002106</name>
</gene>
<dbReference type="Gene3D" id="3.30.300.90">
    <property type="entry name" value="BolA-like"/>
    <property type="match status" value="1"/>
</dbReference>
<accession>A0A875S3Y1</accession>
<keyword evidence="4" id="KW-1185">Reference proteome</keyword>
<evidence type="ECO:0000313" key="3">
    <source>
        <dbReference type="EMBL" id="QPG74772.1"/>
    </source>
</evidence>
<dbReference type="GeneID" id="62195507"/>
<dbReference type="PANTHER" id="PTHR46230:SF7">
    <property type="entry name" value="BOLA-LIKE PROTEIN 1"/>
    <property type="match status" value="1"/>
</dbReference>
<dbReference type="EMBL" id="CP064813">
    <property type="protein sequence ID" value="QPG74772.1"/>
    <property type="molecule type" value="Genomic_DNA"/>
</dbReference>
<proteinExistence type="inferred from homology"/>
<dbReference type="GO" id="GO:0044572">
    <property type="term" value="P:[4Fe-4S] cluster assembly"/>
    <property type="evidence" value="ECO:0007669"/>
    <property type="project" value="TreeGrafter"/>
</dbReference>
<protein>
    <recommendedName>
        <fullName evidence="5">BolA family transcriptional regulator</fullName>
    </recommendedName>
</protein>
<evidence type="ECO:0000256" key="1">
    <source>
        <dbReference type="RuleBase" id="RU003860"/>
    </source>
</evidence>
<feature type="compositionally biased region" description="Basic and acidic residues" evidence="2">
    <location>
        <begin position="20"/>
        <end position="35"/>
    </location>
</feature>
<name>A0A875S3Y1_EENNA</name>
<dbReference type="RefSeq" id="XP_038778337.1">
    <property type="nucleotide sequence ID" value="XM_038922409.1"/>
</dbReference>
<dbReference type="KEGG" id="bnn:FOA43_002106"/>